<dbReference type="PANTHER" id="PTHR12001:SF85">
    <property type="entry name" value="SHORT CHAIN ISOPRENYL DIPHOSPHATE SYNTHASE"/>
    <property type="match status" value="1"/>
</dbReference>
<organism evidence="7 8">
    <name type="scientific">Candidatus Shapirobacteria bacterium CG09_land_8_20_14_0_10_49_15</name>
    <dbReference type="NCBI Taxonomy" id="1974482"/>
    <lineage>
        <taxon>Bacteria</taxon>
        <taxon>Candidatus Shapironibacteriota</taxon>
    </lineage>
</organism>
<dbReference type="CDD" id="cd00685">
    <property type="entry name" value="Trans_IPPS_HT"/>
    <property type="match status" value="1"/>
</dbReference>
<dbReference type="PANTHER" id="PTHR12001">
    <property type="entry name" value="GERANYLGERANYL PYROPHOSPHATE SYNTHASE"/>
    <property type="match status" value="1"/>
</dbReference>
<dbReference type="SFLD" id="SFLDG01017">
    <property type="entry name" value="Polyprenyl_Transferase_Like"/>
    <property type="match status" value="1"/>
</dbReference>
<evidence type="ECO:0008006" key="9">
    <source>
        <dbReference type="Google" id="ProtNLM"/>
    </source>
</evidence>
<dbReference type="SFLD" id="SFLDS00005">
    <property type="entry name" value="Isoprenoid_Synthase_Type_I"/>
    <property type="match status" value="1"/>
</dbReference>
<evidence type="ECO:0000313" key="8">
    <source>
        <dbReference type="Proteomes" id="UP000231214"/>
    </source>
</evidence>
<keyword evidence="3 6" id="KW-0808">Transferase</keyword>
<evidence type="ECO:0000256" key="2">
    <source>
        <dbReference type="ARBA" id="ARBA00006706"/>
    </source>
</evidence>
<dbReference type="GO" id="GO:0046872">
    <property type="term" value="F:metal ion binding"/>
    <property type="evidence" value="ECO:0007669"/>
    <property type="project" value="UniProtKB-KW"/>
</dbReference>
<evidence type="ECO:0000313" key="7">
    <source>
        <dbReference type="EMBL" id="PIU02080.1"/>
    </source>
</evidence>
<keyword evidence="5" id="KW-0460">Magnesium</keyword>
<dbReference type="GO" id="GO:0004659">
    <property type="term" value="F:prenyltransferase activity"/>
    <property type="evidence" value="ECO:0007669"/>
    <property type="project" value="InterPro"/>
</dbReference>
<comment type="caution">
    <text evidence="7">The sequence shown here is derived from an EMBL/GenBank/DDBJ whole genome shotgun (WGS) entry which is preliminary data.</text>
</comment>
<proteinExistence type="inferred from homology"/>
<evidence type="ECO:0000256" key="4">
    <source>
        <dbReference type="ARBA" id="ARBA00022723"/>
    </source>
</evidence>
<keyword evidence="4" id="KW-0479">Metal-binding</keyword>
<evidence type="ECO:0000256" key="5">
    <source>
        <dbReference type="ARBA" id="ARBA00022842"/>
    </source>
</evidence>
<evidence type="ECO:0000256" key="1">
    <source>
        <dbReference type="ARBA" id="ARBA00001946"/>
    </source>
</evidence>
<dbReference type="EMBL" id="PEZK01000030">
    <property type="protein sequence ID" value="PIU02080.1"/>
    <property type="molecule type" value="Genomic_DNA"/>
</dbReference>
<dbReference type="Proteomes" id="UP000231214">
    <property type="component" value="Unassembled WGS sequence"/>
</dbReference>
<dbReference type="AlphaFoldDB" id="A0A2M6XAH5"/>
<reference evidence="8" key="1">
    <citation type="submission" date="2017-09" db="EMBL/GenBank/DDBJ databases">
        <title>Depth-based differentiation of microbial function through sediment-hosted aquifers and enrichment of novel symbionts in the deep terrestrial subsurface.</title>
        <authorList>
            <person name="Probst A.J."/>
            <person name="Ladd B."/>
            <person name="Jarett J.K."/>
            <person name="Geller-Mcgrath D.E."/>
            <person name="Sieber C.M.K."/>
            <person name="Emerson J.B."/>
            <person name="Anantharaman K."/>
            <person name="Thomas B.C."/>
            <person name="Malmstrom R."/>
            <person name="Stieglmeier M."/>
            <person name="Klingl A."/>
            <person name="Woyke T."/>
            <person name="Ryan C.M."/>
            <person name="Banfield J.F."/>
        </authorList>
    </citation>
    <scope>NUCLEOTIDE SEQUENCE [LARGE SCALE GENOMIC DNA]</scope>
</reference>
<gene>
    <name evidence="7" type="ORF">COT66_02065</name>
</gene>
<dbReference type="GO" id="GO:0008299">
    <property type="term" value="P:isoprenoid biosynthetic process"/>
    <property type="evidence" value="ECO:0007669"/>
    <property type="project" value="InterPro"/>
</dbReference>
<protein>
    <recommendedName>
        <fullName evidence="9">Polyprenyl synthetase family protein</fullName>
    </recommendedName>
</protein>
<evidence type="ECO:0000256" key="3">
    <source>
        <dbReference type="ARBA" id="ARBA00022679"/>
    </source>
</evidence>
<dbReference type="Pfam" id="PF00348">
    <property type="entry name" value="polyprenyl_synt"/>
    <property type="match status" value="1"/>
</dbReference>
<dbReference type="InterPro" id="IPR000092">
    <property type="entry name" value="Polyprenyl_synt"/>
</dbReference>
<sequence>MDRERSNSYDKIRPTVNSRIDFKQVLEGKKALVWPEIKAYLDHLLDFPEFCRVAPKYQPVAKFHQQLVSDYPSRQGKYLRPTLVLLTAAALGYPEKKAVKTAAAMQVSEDWILNHDDIEDNSLVRRGRPALHRLHGQGLAINAGDALHVLMWRILKDNFAVVGSEKALAIWDEFSQMLTRTTLGQTAEIKWTQDQRADLSQEDILFILEGKTGYYTIAGPMRLGAILAGASQKQLATLYEFGKILGCSFQIVDDLLDLTSDFDGQKKQRGNDIYEGKRTIMLTHLFGKIKARGQQKLSDIMNRPREQKSPVEVNWVIEAMDQYGSLDYGRQLAQQFARQARELFEKQLSFLKLQPARGQLQAGINFILERSH</sequence>
<accession>A0A2M6XAH5</accession>
<dbReference type="PROSITE" id="PS00444">
    <property type="entry name" value="POLYPRENYL_SYNTHASE_2"/>
    <property type="match status" value="1"/>
</dbReference>
<dbReference type="SUPFAM" id="SSF48576">
    <property type="entry name" value="Terpenoid synthases"/>
    <property type="match status" value="1"/>
</dbReference>
<comment type="similarity">
    <text evidence="2 6">Belongs to the FPP/GGPP synthase family.</text>
</comment>
<name>A0A2M6XAH5_9BACT</name>
<dbReference type="InterPro" id="IPR033749">
    <property type="entry name" value="Polyprenyl_synt_CS"/>
</dbReference>
<evidence type="ECO:0000256" key="6">
    <source>
        <dbReference type="RuleBase" id="RU004466"/>
    </source>
</evidence>
<dbReference type="Gene3D" id="1.10.600.10">
    <property type="entry name" value="Farnesyl Diphosphate Synthase"/>
    <property type="match status" value="1"/>
</dbReference>
<dbReference type="InterPro" id="IPR008949">
    <property type="entry name" value="Isoprenoid_synthase_dom_sf"/>
</dbReference>
<comment type="cofactor">
    <cofactor evidence="1">
        <name>Mg(2+)</name>
        <dbReference type="ChEBI" id="CHEBI:18420"/>
    </cofactor>
</comment>